<dbReference type="SUPFAM" id="SSF51735">
    <property type="entry name" value="NAD(P)-binding Rossmann-fold domains"/>
    <property type="match status" value="1"/>
</dbReference>
<dbReference type="InterPro" id="IPR013154">
    <property type="entry name" value="ADH-like_N"/>
</dbReference>
<dbReference type="EMBL" id="JBFXLQ010000005">
    <property type="protein sequence ID" value="KAL2870698.1"/>
    <property type="molecule type" value="Genomic_DNA"/>
</dbReference>
<name>A0ABR4M1L2_9EURO</name>
<evidence type="ECO:0000313" key="5">
    <source>
        <dbReference type="Proteomes" id="UP001610432"/>
    </source>
</evidence>
<reference evidence="4 5" key="1">
    <citation type="submission" date="2024-07" db="EMBL/GenBank/DDBJ databases">
        <title>Section-level genome sequencing and comparative genomics of Aspergillus sections Usti and Cavernicolus.</title>
        <authorList>
            <consortium name="Lawrence Berkeley National Laboratory"/>
            <person name="Nybo J.L."/>
            <person name="Vesth T.C."/>
            <person name="Theobald S."/>
            <person name="Frisvad J.C."/>
            <person name="Larsen T.O."/>
            <person name="Kjaerboelling I."/>
            <person name="Rothschild-Mancinelli K."/>
            <person name="Lyhne E.K."/>
            <person name="Kogle M.E."/>
            <person name="Barry K."/>
            <person name="Clum A."/>
            <person name="Na H."/>
            <person name="Ledsgaard L."/>
            <person name="Lin J."/>
            <person name="Lipzen A."/>
            <person name="Kuo A."/>
            <person name="Riley R."/>
            <person name="Mondo S."/>
            <person name="Labutti K."/>
            <person name="Haridas S."/>
            <person name="Pangalinan J."/>
            <person name="Salamov A.A."/>
            <person name="Simmons B.A."/>
            <person name="Magnuson J.K."/>
            <person name="Chen J."/>
            <person name="Drula E."/>
            <person name="Henrissat B."/>
            <person name="Wiebenga A."/>
            <person name="Lubbers R.J."/>
            <person name="Gomes A.C."/>
            <person name="Macurrencykelacurrency M.R."/>
            <person name="Stajich J."/>
            <person name="Grigoriev I.V."/>
            <person name="Mortensen U.H."/>
            <person name="De Vries R.P."/>
            <person name="Baker S.E."/>
            <person name="Andersen M.R."/>
        </authorList>
    </citation>
    <scope>NUCLEOTIDE SEQUENCE [LARGE SCALE GENOMIC DNA]</scope>
    <source>
        <strain evidence="4 5">CBS 449.75</strain>
    </source>
</reference>
<feature type="domain" description="Enoyl reductase (ER)" evidence="3">
    <location>
        <begin position="17"/>
        <end position="335"/>
    </location>
</feature>
<accession>A0ABR4M1L2</accession>
<dbReference type="PANTHER" id="PTHR48106:SF18">
    <property type="entry name" value="QUINONE OXIDOREDUCTASE PIG3"/>
    <property type="match status" value="1"/>
</dbReference>
<dbReference type="InterPro" id="IPR011032">
    <property type="entry name" value="GroES-like_sf"/>
</dbReference>
<dbReference type="Pfam" id="PF08240">
    <property type="entry name" value="ADH_N"/>
    <property type="match status" value="1"/>
</dbReference>
<protein>
    <recommendedName>
        <fullName evidence="3">Enoyl reductase (ER) domain-containing protein</fullName>
    </recommendedName>
</protein>
<keyword evidence="5" id="KW-1185">Reference proteome</keyword>
<keyword evidence="2" id="KW-0560">Oxidoreductase</keyword>
<dbReference type="Gene3D" id="3.90.180.10">
    <property type="entry name" value="Medium-chain alcohol dehydrogenases, catalytic domain"/>
    <property type="match status" value="1"/>
</dbReference>
<comment type="caution">
    <text evidence="4">The sequence shown here is derived from an EMBL/GenBank/DDBJ whole genome shotgun (WGS) entry which is preliminary data.</text>
</comment>
<evidence type="ECO:0000256" key="2">
    <source>
        <dbReference type="ARBA" id="ARBA00023002"/>
    </source>
</evidence>
<dbReference type="InterPro" id="IPR014189">
    <property type="entry name" value="Quinone_OxRdtase_PIG3"/>
</dbReference>
<dbReference type="Pfam" id="PF00107">
    <property type="entry name" value="ADH_zinc_N"/>
    <property type="match status" value="1"/>
</dbReference>
<gene>
    <name evidence="4" type="ORF">BJX67DRAFT_370138</name>
</gene>
<dbReference type="Gene3D" id="3.40.50.720">
    <property type="entry name" value="NAD(P)-binding Rossmann-like Domain"/>
    <property type="match status" value="1"/>
</dbReference>
<dbReference type="InterPro" id="IPR036291">
    <property type="entry name" value="NAD(P)-bd_dom_sf"/>
</dbReference>
<dbReference type="InterPro" id="IPR013149">
    <property type="entry name" value="ADH-like_C"/>
</dbReference>
<organism evidence="4 5">
    <name type="scientific">Aspergillus lucknowensis</name>
    <dbReference type="NCBI Taxonomy" id="176173"/>
    <lineage>
        <taxon>Eukaryota</taxon>
        <taxon>Fungi</taxon>
        <taxon>Dikarya</taxon>
        <taxon>Ascomycota</taxon>
        <taxon>Pezizomycotina</taxon>
        <taxon>Eurotiomycetes</taxon>
        <taxon>Eurotiomycetidae</taxon>
        <taxon>Eurotiales</taxon>
        <taxon>Aspergillaceae</taxon>
        <taxon>Aspergillus</taxon>
        <taxon>Aspergillus subgen. Nidulantes</taxon>
    </lineage>
</organism>
<evidence type="ECO:0000256" key="1">
    <source>
        <dbReference type="ARBA" id="ARBA00022857"/>
    </source>
</evidence>
<evidence type="ECO:0000313" key="4">
    <source>
        <dbReference type="EMBL" id="KAL2870698.1"/>
    </source>
</evidence>
<sequence>MSSQKTMRAIAVKNGAGPAEALYVDTIPRPLPGPRQALVKVKAFGLNRMDLLQRMGQYPVPPQAPQTLGVEFSGTISELGERNTDDFKIGDEVFGLAYGGAYAEYIAVSSGMLIHKPAELSFEEAAGIPETWITATQALYLVGAFQPGESVLWHAGASSVSISGIQLAKAAGASAIYVTAGSEEKINFCVQKLGATAGFNYRTQNWADELLKATNGKGVDVIVDYIGAPYFQDNLKAAALDGRIVNLAFMGGVKTEGPVDISPFLRKRVRVEGSTLRSRDEGYQRKLRDMLVENALAKFRDGTFKVFVEKVFAFEDVVEAHKLMESNQTKGKIICTI</sequence>
<dbReference type="GeneID" id="98145950"/>
<dbReference type="PANTHER" id="PTHR48106">
    <property type="entry name" value="QUINONE OXIDOREDUCTASE PIG3-RELATED"/>
    <property type="match status" value="1"/>
</dbReference>
<dbReference type="SMART" id="SM00829">
    <property type="entry name" value="PKS_ER"/>
    <property type="match status" value="1"/>
</dbReference>
<dbReference type="NCBIfam" id="TIGR02824">
    <property type="entry name" value="quinone_pig3"/>
    <property type="match status" value="1"/>
</dbReference>
<keyword evidence="1" id="KW-0521">NADP</keyword>
<dbReference type="CDD" id="cd05276">
    <property type="entry name" value="p53_inducible_oxidoreductase"/>
    <property type="match status" value="1"/>
</dbReference>
<evidence type="ECO:0000259" key="3">
    <source>
        <dbReference type="SMART" id="SM00829"/>
    </source>
</evidence>
<proteinExistence type="predicted"/>
<dbReference type="SUPFAM" id="SSF50129">
    <property type="entry name" value="GroES-like"/>
    <property type="match status" value="1"/>
</dbReference>
<dbReference type="RefSeq" id="XP_070889677.1">
    <property type="nucleotide sequence ID" value="XM_071030878.1"/>
</dbReference>
<dbReference type="Proteomes" id="UP001610432">
    <property type="component" value="Unassembled WGS sequence"/>
</dbReference>
<dbReference type="InterPro" id="IPR020843">
    <property type="entry name" value="ER"/>
</dbReference>